<protein>
    <submittedName>
        <fullName evidence="1">Uncharacterized protein</fullName>
    </submittedName>
</protein>
<evidence type="ECO:0000313" key="1">
    <source>
        <dbReference type="EMBL" id="ANY83762.1"/>
    </source>
</evidence>
<name>A0A1B2EV40_9HYPH</name>
<organism evidence="1">
    <name type="scientific">Microvirga ossetica</name>
    <dbReference type="NCBI Taxonomy" id="1882682"/>
    <lineage>
        <taxon>Bacteria</taxon>
        <taxon>Pseudomonadati</taxon>
        <taxon>Pseudomonadota</taxon>
        <taxon>Alphaproteobacteria</taxon>
        <taxon>Hyphomicrobiales</taxon>
        <taxon>Methylobacteriaceae</taxon>
        <taxon>Microvirga</taxon>
    </lineage>
</organism>
<dbReference type="EMBL" id="CP016618">
    <property type="protein sequence ID" value="ANY83762.1"/>
    <property type="molecule type" value="Genomic_DNA"/>
</dbReference>
<dbReference type="Gene3D" id="2.20.28.60">
    <property type="match status" value="1"/>
</dbReference>
<geneLocation type="plasmid" evidence="1">
    <name>unnamed3</name>
</geneLocation>
<sequence>MICKTIYWTLAKSTFIRIHSFGQDGLTLMTSSTLTVDNEPEEQPVKEGTIGPSVVDISKLYAQTGIQRG</sequence>
<reference evidence="1" key="1">
    <citation type="submission" date="2016-07" db="EMBL/GenBank/DDBJ databases">
        <title>Microvirga ossetica sp. nov. a new species of rhizobia isolated from root nodules of the legume species Vicia alpestris Steven originated from North Ossetia region in the Caucasus.</title>
        <authorList>
            <person name="Safronova V.I."/>
            <person name="Kuznetsova I.G."/>
            <person name="Sazanova A.L."/>
            <person name="Belimov A."/>
            <person name="Andronov E."/>
            <person name="Osledkin Y.S."/>
            <person name="Onishchuk O.P."/>
            <person name="Kurchak O.N."/>
            <person name="Shaposhnikov A.I."/>
            <person name="Willems A."/>
            <person name="Tikhonovich I.A."/>
        </authorList>
    </citation>
    <scope>NUCLEOTIDE SEQUENCE [LARGE SCALE GENOMIC DNA]</scope>
    <source>
        <strain evidence="1">V5/3M</strain>
        <plasmid evidence="1">unnamed3</plasmid>
    </source>
</reference>
<accession>A0A1B2EV40</accession>
<gene>
    <name evidence="1" type="ORF">BB934_36650</name>
</gene>
<dbReference type="KEGG" id="moc:BB934_36650"/>
<keyword evidence="1" id="KW-0614">Plasmid</keyword>
<proteinExistence type="predicted"/>
<dbReference type="AlphaFoldDB" id="A0A1B2EV40"/>